<sequence>MDPSGILGYILTECLMAGKNSHEGHVITMEGQVSRGQDKSTYGAETSTITYSEKRISSPTTKQGRSARAADQIQAHSGTLGHTRAYSLGKQ</sequence>
<accession>A0AA39RIF9</accession>
<evidence type="ECO:0000256" key="1">
    <source>
        <dbReference type="SAM" id="MobiDB-lite"/>
    </source>
</evidence>
<dbReference type="AlphaFoldDB" id="A0AA39RIF9"/>
<dbReference type="EMBL" id="JAUESC010000387">
    <property type="protein sequence ID" value="KAK0574354.1"/>
    <property type="molecule type" value="Genomic_DNA"/>
</dbReference>
<reference evidence="2" key="1">
    <citation type="journal article" date="2022" name="Plant J.">
        <title>Strategies of tolerance reflected in two North American maple genomes.</title>
        <authorList>
            <person name="McEvoy S.L."/>
            <person name="Sezen U.U."/>
            <person name="Trouern-Trend A."/>
            <person name="McMahon S.M."/>
            <person name="Schaberg P.G."/>
            <person name="Yang J."/>
            <person name="Wegrzyn J.L."/>
            <person name="Swenson N.G."/>
        </authorList>
    </citation>
    <scope>NUCLEOTIDE SEQUENCE</scope>
    <source>
        <strain evidence="2">NS2018</strain>
    </source>
</reference>
<comment type="caution">
    <text evidence="2">The sequence shown here is derived from an EMBL/GenBank/DDBJ whole genome shotgun (WGS) entry which is preliminary data.</text>
</comment>
<feature type="compositionally biased region" description="Polar residues" evidence="1">
    <location>
        <begin position="54"/>
        <end position="64"/>
    </location>
</feature>
<protein>
    <submittedName>
        <fullName evidence="2">Uncharacterized protein</fullName>
    </submittedName>
</protein>
<evidence type="ECO:0000313" key="2">
    <source>
        <dbReference type="EMBL" id="KAK0574354.1"/>
    </source>
</evidence>
<reference evidence="2" key="2">
    <citation type="submission" date="2023-06" db="EMBL/GenBank/DDBJ databases">
        <authorList>
            <person name="Swenson N.G."/>
            <person name="Wegrzyn J.L."/>
            <person name="Mcevoy S.L."/>
        </authorList>
    </citation>
    <scope>NUCLEOTIDE SEQUENCE</scope>
    <source>
        <strain evidence="2">NS2018</strain>
        <tissue evidence="2">Leaf</tissue>
    </source>
</reference>
<evidence type="ECO:0000313" key="3">
    <source>
        <dbReference type="Proteomes" id="UP001168877"/>
    </source>
</evidence>
<gene>
    <name evidence="2" type="ORF">LWI29_022415</name>
</gene>
<name>A0AA39RIF9_ACESA</name>
<keyword evidence="3" id="KW-1185">Reference proteome</keyword>
<feature type="region of interest" description="Disordered" evidence="1">
    <location>
        <begin position="54"/>
        <end position="91"/>
    </location>
</feature>
<organism evidence="2 3">
    <name type="scientific">Acer saccharum</name>
    <name type="common">Sugar maple</name>
    <dbReference type="NCBI Taxonomy" id="4024"/>
    <lineage>
        <taxon>Eukaryota</taxon>
        <taxon>Viridiplantae</taxon>
        <taxon>Streptophyta</taxon>
        <taxon>Embryophyta</taxon>
        <taxon>Tracheophyta</taxon>
        <taxon>Spermatophyta</taxon>
        <taxon>Magnoliopsida</taxon>
        <taxon>eudicotyledons</taxon>
        <taxon>Gunneridae</taxon>
        <taxon>Pentapetalae</taxon>
        <taxon>rosids</taxon>
        <taxon>malvids</taxon>
        <taxon>Sapindales</taxon>
        <taxon>Sapindaceae</taxon>
        <taxon>Hippocastanoideae</taxon>
        <taxon>Acereae</taxon>
        <taxon>Acer</taxon>
    </lineage>
</organism>
<proteinExistence type="predicted"/>
<dbReference type="Proteomes" id="UP001168877">
    <property type="component" value="Unassembled WGS sequence"/>
</dbReference>